<evidence type="ECO:0000256" key="1">
    <source>
        <dbReference type="SAM" id="MobiDB-lite"/>
    </source>
</evidence>
<evidence type="ECO:0000313" key="4">
    <source>
        <dbReference type="EMBL" id="MEQ2441924.1"/>
    </source>
</evidence>
<dbReference type="Proteomes" id="UP001464378">
    <property type="component" value="Unassembled WGS sequence"/>
</dbReference>
<dbReference type="InterPro" id="IPR038765">
    <property type="entry name" value="Papain-like_cys_pep_sf"/>
</dbReference>
<proteinExistence type="predicted"/>
<feature type="domain" description="Transglutaminase-like" evidence="3">
    <location>
        <begin position="251"/>
        <end position="332"/>
    </location>
</feature>
<dbReference type="InterPro" id="IPR002931">
    <property type="entry name" value="Transglutaminase-like"/>
</dbReference>
<feature type="chain" id="PRO_5046788950" evidence="2">
    <location>
        <begin position="24"/>
        <end position="421"/>
    </location>
</feature>
<reference evidence="4 5" key="1">
    <citation type="submission" date="2024-03" db="EMBL/GenBank/DDBJ databases">
        <title>Human intestinal bacterial collection.</title>
        <authorList>
            <person name="Pauvert C."/>
            <person name="Hitch T.C.A."/>
            <person name="Clavel T."/>
        </authorList>
    </citation>
    <scope>NUCLEOTIDE SEQUENCE [LARGE SCALE GENOMIC DNA]</scope>
    <source>
        <strain evidence="4 5">CLA-AP-H29</strain>
    </source>
</reference>
<protein>
    <submittedName>
        <fullName evidence="4">Transglutaminase domain-containing protein</fullName>
    </submittedName>
</protein>
<evidence type="ECO:0000259" key="3">
    <source>
        <dbReference type="Pfam" id="PF01841"/>
    </source>
</evidence>
<dbReference type="EMBL" id="JBBMFK010000001">
    <property type="protein sequence ID" value="MEQ2441924.1"/>
    <property type="molecule type" value="Genomic_DNA"/>
</dbReference>
<evidence type="ECO:0000313" key="5">
    <source>
        <dbReference type="Proteomes" id="UP001464378"/>
    </source>
</evidence>
<organism evidence="4 5">
    <name type="scientific">Pseudoflavonifractor intestinihominis</name>
    <dbReference type="NCBI Taxonomy" id="3133171"/>
    <lineage>
        <taxon>Bacteria</taxon>
        <taxon>Bacillati</taxon>
        <taxon>Bacillota</taxon>
        <taxon>Clostridia</taxon>
        <taxon>Eubacteriales</taxon>
        <taxon>Oscillospiraceae</taxon>
        <taxon>Pseudoflavonifractor</taxon>
    </lineage>
</organism>
<sequence>MKRALIAVLALLLALGLCGCASMLDHNYTVVQPHEDGPTSDGDVITAETYQQLEDAVIYFIDQGMSYGVVHLSNYDPDRGDVEADVDAACLYAVQEYPLGAYAVSYIKPQTSYIVSYYEVSVYISYRRTQDQVKSIVSVTGTSAIREELQDTLRSFGAEAVLRVTYFNEDEEFIRELVRQAYYDTPESALGMPEVTVSLYPGLPEGEETAPGGVRIVEIQLSYPEDPELLQKKKEKLVSQLSSAAAHLEVKADQAGTRTLFDLLRSTAQYSLRDEDGRRANTAYAALVEGRADSEGMALAYQLLCQYTGIECTVVSGTLDGADWYWNIVTLSDGESRHVDATRADGFALQDAEMAEQGYQWDREEFPSCGLQPAAEETILPSDIPVPLIPVPTDVPPVTAEASPSGGSGALMSVVSGEREK</sequence>
<dbReference type="RefSeq" id="WP_349230636.1">
    <property type="nucleotide sequence ID" value="NZ_JBBMFK010000001.1"/>
</dbReference>
<name>A0ABV1E3N3_9FIRM</name>
<dbReference type="PROSITE" id="PS51257">
    <property type="entry name" value="PROKAR_LIPOPROTEIN"/>
    <property type="match status" value="1"/>
</dbReference>
<dbReference type="SUPFAM" id="SSF54001">
    <property type="entry name" value="Cysteine proteinases"/>
    <property type="match status" value="1"/>
</dbReference>
<gene>
    <name evidence="4" type="ORF">WMO64_00390</name>
</gene>
<accession>A0ABV1E3N3</accession>
<feature type="region of interest" description="Disordered" evidence="1">
    <location>
        <begin position="395"/>
        <end position="421"/>
    </location>
</feature>
<keyword evidence="5" id="KW-1185">Reference proteome</keyword>
<feature type="signal peptide" evidence="2">
    <location>
        <begin position="1"/>
        <end position="23"/>
    </location>
</feature>
<comment type="caution">
    <text evidence="4">The sequence shown here is derived from an EMBL/GenBank/DDBJ whole genome shotgun (WGS) entry which is preliminary data.</text>
</comment>
<evidence type="ECO:0000256" key="2">
    <source>
        <dbReference type="SAM" id="SignalP"/>
    </source>
</evidence>
<keyword evidence="2" id="KW-0732">Signal</keyword>
<dbReference type="Pfam" id="PF01841">
    <property type="entry name" value="Transglut_core"/>
    <property type="match status" value="1"/>
</dbReference>